<dbReference type="InterPro" id="IPR036097">
    <property type="entry name" value="HisK_dim/P_sf"/>
</dbReference>
<dbReference type="InterPro" id="IPR052023">
    <property type="entry name" value="Histidine_kinase_KdpD"/>
</dbReference>
<dbReference type="PROSITE" id="PS50109">
    <property type="entry name" value="HIS_KIN"/>
    <property type="match status" value="1"/>
</dbReference>
<comment type="caution">
    <text evidence="3">The sequence shown here is derived from an EMBL/GenBank/DDBJ whole genome shotgun (WGS) entry which is preliminary data.</text>
</comment>
<dbReference type="Proteomes" id="UP001549749">
    <property type="component" value="Unassembled WGS sequence"/>
</dbReference>
<evidence type="ECO:0000259" key="2">
    <source>
        <dbReference type="PROSITE" id="PS50109"/>
    </source>
</evidence>
<dbReference type="Gene3D" id="1.25.40.10">
    <property type="entry name" value="Tetratricopeptide repeat domain"/>
    <property type="match status" value="1"/>
</dbReference>
<dbReference type="Gene3D" id="1.10.287.130">
    <property type="match status" value="1"/>
</dbReference>
<keyword evidence="3" id="KW-0418">Kinase</keyword>
<keyword evidence="1" id="KW-1133">Transmembrane helix</keyword>
<accession>A0ABV2TDX7</accession>
<dbReference type="RefSeq" id="WP_354663786.1">
    <property type="nucleotide sequence ID" value="NZ_JBEXAC010000003.1"/>
</dbReference>
<evidence type="ECO:0000313" key="3">
    <source>
        <dbReference type="EMBL" id="MET7001214.1"/>
    </source>
</evidence>
<organism evidence="3 4">
    <name type="scientific">Chitinophaga defluvii</name>
    <dbReference type="NCBI Taxonomy" id="3163343"/>
    <lineage>
        <taxon>Bacteria</taxon>
        <taxon>Pseudomonadati</taxon>
        <taxon>Bacteroidota</taxon>
        <taxon>Chitinophagia</taxon>
        <taxon>Chitinophagales</taxon>
        <taxon>Chitinophagaceae</taxon>
        <taxon>Chitinophaga</taxon>
    </lineage>
</organism>
<keyword evidence="1" id="KW-0472">Membrane</keyword>
<reference evidence="3 4" key="1">
    <citation type="submission" date="2024-06" db="EMBL/GenBank/DDBJ databases">
        <title>Chitinophaga defluvii sp. nov., isolated from municipal sewage.</title>
        <authorList>
            <person name="Zhang L."/>
        </authorList>
    </citation>
    <scope>NUCLEOTIDE SEQUENCE [LARGE SCALE GENOMIC DNA]</scope>
    <source>
        <strain evidence="3 4">H8</strain>
    </source>
</reference>
<dbReference type="SUPFAM" id="SSF47384">
    <property type="entry name" value="Homodimeric domain of signal transducing histidine kinase"/>
    <property type="match status" value="1"/>
</dbReference>
<dbReference type="PANTHER" id="PTHR45569:SF1">
    <property type="entry name" value="SENSOR PROTEIN KDPD"/>
    <property type="match status" value="1"/>
</dbReference>
<feature type="transmembrane region" description="Helical" evidence="1">
    <location>
        <begin position="371"/>
        <end position="388"/>
    </location>
</feature>
<dbReference type="GO" id="GO:0016301">
    <property type="term" value="F:kinase activity"/>
    <property type="evidence" value="ECO:0007669"/>
    <property type="project" value="UniProtKB-KW"/>
</dbReference>
<dbReference type="PANTHER" id="PTHR45569">
    <property type="entry name" value="SENSOR PROTEIN KDPD"/>
    <property type="match status" value="1"/>
</dbReference>
<keyword evidence="1" id="KW-0812">Transmembrane</keyword>
<keyword evidence="3" id="KW-0808">Transferase</keyword>
<dbReference type="InterPro" id="IPR036890">
    <property type="entry name" value="HATPase_C_sf"/>
</dbReference>
<dbReference type="Gene3D" id="3.30.565.10">
    <property type="entry name" value="Histidine kinase-like ATPase, C-terminal domain"/>
    <property type="match status" value="1"/>
</dbReference>
<proteinExistence type="predicted"/>
<dbReference type="EMBL" id="JBEXAC010000003">
    <property type="protein sequence ID" value="MET7001214.1"/>
    <property type="molecule type" value="Genomic_DNA"/>
</dbReference>
<evidence type="ECO:0000256" key="1">
    <source>
        <dbReference type="SAM" id="Phobius"/>
    </source>
</evidence>
<dbReference type="InterPro" id="IPR005467">
    <property type="entry name" value="His_kinase_dom"/>
</dbReference>
<sequence length="646" mass="73966">MKRALPGIMAGTVILFFVCSSTAQQRRPSQVDQIYSTLLQQRDSMAYVDVLSQLGMLYHMINRDSCLWYALKIQDISERIHYEKGMANSLNLLGICHALKGNFKLAVEYGFQALQRYRAVGDSANTSQVLNNLCVYYLNYTTDKKKEAYAYLQEAMKVASQLKPPEDSFYSLVLMNYIGFFGEDTTKRDSVKWAIGKSREILVKYPLSRFAFYIDITIADSLMKAGKGKEAEKMVNELATSALDKGLTYVAIEMYERMDQYRSMGYHTDAVYYWEKMYELGKQAGYNDLQMPTLANLYKHYSAVNDQARMNYYSNEIMRLSAGVQDVEKQSGVKYIDFFLKEQDKNELKVKTALQQQRIEKNDYEDESNRLGLTYIAVISGLMILWYIRQRYYYRSQKKATAALAQLHTDLSGKQLQLEINDAFKNKLITIIANDFRAPLTHITKVADLLRTRSMNQADMMLVIDQIAASSGKTLLMFDSILRWIKSQLSGFVFVPQSCTPHLMLGVVLQDMEVQVKERQLKILNRVPVALQLLADPEMLQFVHRHLLATLVESAVTGSTITIVSEQEGKLVDINLTFVPMEHLRVRIQRLFDADNTGNEQLLQQSDTGLILVICRDFITKMQGSIRITKQEGGRLSFVYTLPILV</sequence>
<dbReference type="InterPro" id="IPR011990">
    <property type="entry name" value="TPR-like_helical_dom_sf"/>
</dbReference>
<gene>
    <name evidence="3" type="ORF">ABR189_27780</name>
</gene>
<feature type="domain" description="Histidine kinase" evidence="2">
    <location>
        <begin position="431"/>
        <end position="646"/>
    </location>
</feature>
<evidence type="ECO:0000313" key="4">
    <source>
        <dbReference type="Proteomes" id="UP001549749"/>
    </source>
</evidence>
<keyword evidence="4" id="KW-1185">Reference proteome</keyword>
<name>A0ABV2TDX7_9BACT</name>
<dbReference type="SUPFAM" id="SSF48452">
    <property type="entry name" value="TPR-like"/>
    <property type="match status" value="1"/>
</dbReference>
<dbReference type="SUPFAM" id="SSF55874">
    <property type="entry name" value="ATPase domain of HSP90 chaperone/DNA topoisomerase II/histidine kinase"/>
    <property type="match status" value="1"/>
</dbReference>
<protein>
    <submittedName>
        <fullName evidence="3">Tetratricopeptide repeat-containing sensor histidine kinase</fullName>
    </submittedName>
</protein>